<keyword evidence="3" id="KW-0732">Signal</keyword>
<evidence type="ECO:0000313" key="4">
    <source>
        <dbReference type="EMBL" id="KPM37674.1"/>
    </source>
</evidence>
<dbReference type="Proteomes" id="UP000050424">
    <property type="component" value="Unassembled WGS sequence"/>
</dbReference>
<organism evidence="4 5">
    <name type="scientific">Neonectria ditissima</name>
    <dbReference type="NCBI Taxonomy" id="78410"/>
    <lineage>
        <taxon>Eukaryota</taxon>
        <taxon>Fungi</taxon>
        <taxon>Dikarya</taxon>
        <taxon>Ascomycota</taxon>
        <taxon>Pezizomycotina</taxon>
        <taxon>Sordariomycetes</taxon>
        <taxon>Hypocreomycetidae</taxon>
        <taxon>Hypocreales</taxon>
        <taxon>Nectriaceae</taxon>
        <taxon>Neonectria</taxon>
    </lineage>
</organism>
<evidence type="ECO:0000313" key="5">
    <source>
        <dbReference type="Proteomes" id="UP000050424"/>
    </source>
</evidence>
<gene>
    <name evidence="4" type="ORF">AK830_g8909</name>
</gene>
<evidence type="ECO:0000256" key="2">
    <source>
        <dbReference type="SAM" id="Phobius"/>
    </source>
</evidence>
<feature type="region of interest" description="Disordered" evidence="1">
    <location>
        <begin position="237"/>
        <end position="258"/>
    </location>
</feature>
<feature type="signal peptide" evidence="3">
    <location>
        <begin position="1"/>
        <end position="22"/>
    </location>
</feature>
<feature type="chain" id="PRO_5006135132" description="EXPERA domain-containing protein" evidence="3">
    <location>
        <begin position="23"/>
        <end position="258"/>
    </location>
</feature>
<accession>A0A0P7AW68</accession>
<keyword evidence="2" id="KW-0812">Transmembrane</keyword>
<feature type="transmembrane region" description="Helical" evidence="2">
    <location>
        <begin position="161"/>
        <end position="184"/>
    </location>
</feature>
<evidence type="ECO:0000256" key="3">
    <source>
        <dbReference type="SAM" id="SignalP"/>
    </source>
</evidence>
<evidence type="ECO:0008006" key="6">
    <source>
        <dbReference type="Google" id="ProtNLM"/>
    </source>
</evidence>
<keyword evidence="2" id="KW-0472">Membrane</keyword>
<feature type="transmembrane region" description="Helical" evidence="2">
    <location>
        <begin position="212"/>
        <end position="230"/>
    </location>
</feature>
<evidence type="ECO:0000256" key="1">
    <source>
        <dbReference type="SAM" id="MobiDB-lite"/>
    </source>
</evidence>
<keyword evidence="5" id="KW-1185">Reference proteome</keyword>
<dbReference type="AlphaFoldDB" id="A0A0P7AW68"/>
<name>A0A0P7AW68_9HYPO</name>
<keyword evidence="2" id="KW-1133">Transmembrane helix</keyword>
<protein>
    <recommendedName>
        <fullName evidence="6">EXPERA domain-containing protein</fullName>
    </recommendedName>
</protein>
<dbReference type="OrthoDB" id="3009728at2759"/>
<reference evidence="4 5" key="1">
    <citation type="submission" date="2015-09" db="EMBL/GenBank/DDBJ databases">
        <title>Draft genome of a European isolate of the apple canker pathogen Neonectria ditissima.</title>
        <authorList>
            <person name="Gomez-Cortecero A."/>
            <person name="Harrison R.J."/>
            <person name="Armitage A.D."/>
        </authorList>
    </citation>
    <scope>NUCLEOTIDE SEQUENCE [LARGE SCALE GENOMIC DNA]</scope>
    <source>
        <strain evidence="4 5">R09/05</strain>
    </source>
</reference>
<comment type="caution">
    <text evidence="4">The sequence shown here is derived from an EMBL/GenBank/DDBJ whole genome shotgun (WGS) entry which is preliminary data.</text>
</comment>
<feature type="transmembrane region" description="Helical" evidence="2">
    <location>
        <begin position="189"/>
        <end position="206"/>
    </location>
</feature>
<dbReference type="EMBL" id="LKCW01000158">
    <property type="protein sequence ID" value="KPM37674.1"/>
    <property type="molecule type" value="Genomic_DNA"/>
</dbReference>
<sequence>MRLIYSTIAVIILLSVAAPTAARQTSQFRTFFPAWNENLLYIIDNDCPEQRDAYRDPSNDPHAFGPAYQLAKCILNEMDEFRKIEMGVTTLLLGLLPTMLQQGSPTVAEVSVLATRRPILAFLLAVAMASARMGRSLANPADTLCHSVDFRVRSGLLARAGWPWLLISIAEYLIAAGAVANVLYLVYQLAYWSVSVSSIAVYSGSIPQTYPPFLWIMLLAPVHFLGFWSFKLQYRPSGRNKDSKKPRASNWESWLHSV</sequence>
<proteinExistence type="predicted"/>